<dbReference type="PANTHER" id="PTHR11070">
    <property type="entry name" value="UVRD / RECB / PCRA DNA HELICASE FAMILY MEMBER"/>
    <property type="match status" value="1"/>
</dbReference>
<comment type="similarity">
    <text evidence="1">Belongs to the helicase family. UvrD subfamily.</text>
</comment>
<gene>
    <name evidence="13" type="ORF">DXD91_13270</name>
</gene>
<dbReference type="Gene3D" id="1.10.10.160">
    <property type="match status" value="1"/>
</dbReference>
<evidence type="ECO:0000259" key="11">
    <source>
        <dbReference type="PROSITE" id="PS51198"/>
    </source>
</evidence>
<evidence type="ECO:0000256" key="7">
    <source>
        <dbReference type="ARBA" id="ARBA00034617"/>
    </source>
</evidence>
<dbReference type="GO" id="GO:0005524">
    <property type="term" value="F:ATP binding"/>
    <property type="evidence" value="ECO:0007669"/>
    <property type="project" value="UniProtKB-UniRule"/>
</dbReference>
<dbReference type="PROSITE" id="PS51198">
    <property type="entry name" value="UVRD_HELICASE_ATP_BIND"/>
    <property type="match status" value="1"/>
</dbReference>
<evidence type="ECO:0000313" key="13">
    <source>
        <dbReference type="EMBL" id="RGI80582.1"/>
    </source>
</evidence>
<dbReference type="InterPro" id="IPR027417">
    <property type="entry name" value="P-loop_NTPase"/>
</dbReference>
<feature type="domain" description="UvrD-like helicase C-terminal" evidence="12">
    <location>
        <begin position="613"/>
        <end position="850"/>
    </location>
</feature>
<dbReference type="RefSeq" id="WP_117983480.1">
    <property type="nucleotide sequence ID" value="NZ_QSOE01000124.1"/>
</dbReference>
<evidence type="ECO:0000256" key="9">
    <source>
        <dbReference type="ARBA" id="ARBA00048988"/>
    </source>
</evidence>
<dbReference type="GO" id="GO:0043138">
    <property type="term" value="F:3'-5' DNA helicase activity"/>
    <property type="evidence" value="ECO:0007669"/>
    <property type="project" value="UniProtKB-EC"/>
</dbReference>
<evidence type="ECO:0000256" key="3">
    <source>
        <dbReference type="ARBA" id="ARBA00022801"/>
    </source>
</evidence>
<accession>A0A374NBA0</accession>
<keyword evidence="5 10" id="KW-0067">ATP-binding</keyword>
<dbReference type="Pfam" id="PF00580">
    <property type="entry name" value="UvrD-helicase"/>
    <property type="match status" value="1"/>
</dbReference>
<dbReference type="GO" id="GO:0016887">
    <property type="term" value="F:ATP hydrolysis activity"/>
    <property type="evidence" value="ECO:0007669"/>
    <property type="project" value="RHEA"/>
</dbReference>
<evidence type="ECO:0000256" key="5">
    <source>
        <dbReference type="ARBA" id="ARBA00022840"/>
    </source>
</evidence>
<keyword evidence="4 10" id="KW-0347">Helicase</keyword>
<dbReference type="PROSITE" id="PS51217">
    <property type="entry name" value="UVRD_HELICASE_CTER"/>
    <property type="match status" value="1"/>
</dbReference>
<keyword evidence="2 10" id="KW-0547">Nucleotide-binding</keyword>
<keyword evidence="3 10" id="KW-0378">Hydrolase</keyword>
<dbReference type="PANTHER" id="PTHR11070:SF67">
    <property type="entry name" value="DNA 3'-5' HELICASE"/>
    <property type="match status" value="1"/>
</dbReference>
<dbReference type="AlphaFoldDB" id="A0A374NBA0"/>
<dbReference type="Gene3D" id="3.40.50.300">
    <property type="entry name" value="P-loop containing nucleotide triphosphate hydrolases"/>
    <property type="match status" value="3"/>
</dbReference>
<dbReference type="InterPro" id="IPR000212">
    <property type="entry name" value="DNA_helicase_UvrD/REP"/>
</dbReference>
<dbReference type="Proteomes" id="UP000262524">
    <property type="component" value="Unassembled WGS sequence"/>
</dbReference>
<comment type="catalytic activity">
    <reaction evidence="7">
        <text>Couples ATP hydrolysis with the unwinding of duplex DNA by translocating in the 3'-5' direction.</text>
        <dbReference type="EC" id="5.6.2.4"/>
    </reaction>
</comment>
<dbReference type="GO" id="GO:0003677">
    <property type="term" value="F:DNA binding"/>
    <property type="evidence" value="ECO:0007669"/>
    <property type="project" value="InterPro"/>
</dbReference>
<dbReference type="InterPro" id="IPR014017">
    <property type="entry name" value="DNA_helicase_UvrD-like_C"/>
</dbReference>
<evidence type="ECO:0000313" key="14">
    <source>
        <dbReference type="Proteomes" id="UP000262524"/>
    </source>
</evidence>
<organism evidence="13 14">
    <name type="scientific">Anaerobutyricum hallii</name>
    <dbReference type="NCBI Taxonomy" id="39488"/>
    <lineage>
        <taxon>Bacteria</taxon>
        <taxon>Bacillati</taxon>
        <taxon>Bacillota</taxon>
        <taxon>Clostridia</taxon>
        <taxon>Lachnospirales</taxon>
        <taxon>Lachnospiraceae</taxon>
        <taxon>Anaerobutyricum</taxon>
    </lineage>
</organism>
<dbReference type="EC" id="5.6.2.4" evidence="8"/>
<dbReference type="Gene3D" id="1.10.486.10">
    <property type="entry name" value="PCRA, domain 4"/>
    <property type="match status" value="1"/>
</dbReference>
<dbReference type="GO" id="GO:0000725">
    <property type="term" value="P:recombinational repair"/>
    <property type="evidence" value="ECO:0007669"/>
    <property type="project" value="TreeGrafter"/>
</dbReference>
<dbReference type="EMBL" id="QSOE01000124">
    <property type="protein sequence ID" value="RGI80582.1"/>
    <property type="molecule type" value="Genomic_DNA"/>
</dbReference>
<dbReference type="InterPro" id="IPR013986">
    <property type="entry name" value="DExx_box_DNA_helicase_dom_sf"/>
</dbReference>
<dbReference type="SUPFAM" id="SSF52540">
    <property type="entry name" value="P-loop containing nucleoside triphosphate hydrolases"/>
    <property type="match status" value="1"/>
</dbReference>
<evidence type="ECO:0000256" key="8">
    <source>
        <dbReference type="ARBA" id="ARBA00034808"/>
    </source>
</evidence>
<sequence>MLEIESKKLKGTYRCQFYHEHEKLVSGLDEGKKSSLIYQKAVAIKKAINDLLFQKKKEDEVLEELKIAFDEAGYATPETKKRHLEEAWSQILRYVYSEKRQPECLTQKSVIPFQFMKVSFKADYLFAGYKTYKRKTRVNGKTETFYSKEPYIEVVRLRVGKPDVTMRSKKKDKGVMTCLELYCMLMYAKEIARKKRFNEKKIINVEASYYYLRGDKDKVVDITDDFFDEKKKNVLTLSDMFFIDNPERLTDIDVNFKKEFNEFLQSKECDPENCEHCVLNSVCSFTKPPEYIEKKLTQKTLSSISLTEAQEKVIGFRKGFARVNAGAGAGKTMCVALRTAFLLSEGVNPSKICLLTFTNTGASEMKERIGLYCEDFGLNINMDDLTVTTFNAFGDKIVHENFHELGFEKEPRLIDDIEKSKIIAEILRDNVITELDYRNFYMSMPFVKGALPTAKKAFEIIKRENLSNASDADILKTKMQSEKYDITAIAAAELIAVYGEYDDCLHKSNLIEYADQELLIFELLKKNPFYFEDYGFEHIIVDEFQDTSQLQFEILKNIINSSLEFKSFLVVGDDSQSIFGFRGSDPRFIIEFEKKLGEDVQDFYLLENHRSTENIINFANKINSLNQNRVVKDLIPTREKGEPVVVEAFEKKDAEEDYIISVIKKKIEEKHPLEDIAYIASTRSQLLKMGTRLTEEGIQWIMLNPEPMFSNSRIEGALALARYLTDDTATKDLFVYLNAVNDSEILEKKADEEILAFMEKQKKSLSFFDTDIDDSVKKKRLVSYLEFLKGNEKASDEVYEAFLKKVFIWDTYKDMLEYILDFGLYGEKEAAKRCKDYPGIVLTTAHSSKGMEWPIVINEISKYHDKNLVNEDVEEKRRLFFVSATRARDELYVVSQKYAYGSKGNGKNIPDTRVQNRFLEEAVKAVIQK</sequence>
<evidence type="ECO:0000256" key="2">
    <source>
        <dbReference type="ARBA" id="ARBA00022741"/>
    </source>
</evidence>
<dbReference type="GO" id="GO:0005829">
    <property type="term" value="C:cytosol"/>
    <property type="evidence" value="ECO:0007669"/>
    <property type="project" value="TreeGrafter"/>
</dbReference>
<feature type="binding site" evidence="10">
    <location>
        <begin position="325"/>
        <end position="332"/>
    </location>
    <ligand>
        <name>ATP</name>
        <dbReference type="ChEBI" id="CHEBI:30616"/>
    </ligand>
</feature>
<reference evidence="13 14" key="1">
    <citation type="submission" date="2018-08" db="EMBL/GenBank/DDBJ databases">
        <title>A genome reference for cultivated species of the human gut microbiota.</title>
        <authorList>
            <person name="Zou Y."/>
            <person name="Xue W."/>
            <person name="Luo G."/>
        </authorList>
    </citation>
    <scope>NUCLEOTIDE SEQUENCE [LARGE SCALE GENOMIC DNA]</scope>
    <source>
        <strain evidence="13 14">TM10-1AC</strain>
    </source>
</reference>
<evidence type="ECO:0000256" key="1">
    <source>
        <dbReference type="ARBA" id="ARBA00009922"/>
    </source>
</evidence>
<evidence type="ECO:0000256" key="6">
    <source>
        <dbReference type="ARBA" id="ARBA00023235"/>
    </source>
</evidence>
<evidence type="ECO:0000259" key="12">
    <source>
        <dbReference type="PROSITE" id="PS51217"/>
    </source>
</evidence>
<feature type="domain" description="UvrD-like helicase ATP-binding" evidence="11">
    <location>
        <begin position="304"/>
        <end position="612"/>
    </location>
</feature>
<proteinExistence type="inferred from homology"/>
<dbReference type="CDD" id="cd17932">
    <property type="entry name" value="DEXQc_UvrD"/>
    <property type="match status" value="1"/>
</dbReference>
<comment type="catalytic activity">
    <reaction evidence="9">
        <text>ATP + H2O = ADP + phosphate + H(+)</text>
        <dbReference type="Rhea" id="RHEA:13065"/>
        <dbReference type="ChEBI" id="CHEBI:15377"/>
        <dbReference type="ChEBI" id="CHEBI:15378"/>
        <dbReference type="ChEBI" id="CHEBI:30616"/>
        <dbReference type="ChEBI" id="CHEBI:43474"/>
        <dbReference type="ChEBI" id="CHEBI:456216"/>
        <dbReference type="EC" id="5.6.2.4"/>
    </reaction>
</comment>
<keyword evidence="6" id="KW-0413">Isomerase</keyword>
<protein>
    <recommendedName>
        <fullName evidence="8">DNA 3'-5' helicase</fullName>
        <ecNumber evidence="8">5.6.2.4</ecNumber>
    </recommendedName>
</protein>
<evidence type="ECO:0000256" key="10">
    <source>
        <dbReference type="PROSITE-ProRule" id="PRU00560"/>
    </source>
</evidence>
<comment type="caution">
    <text evidence="13">The sequence shown here is derived from an EMBL/GenBank/DDBJ whole genome shotgun (WGS) entry which is preliminary data.</text>
</comment>
<dbReference type="Pfam" id="PF13361">
    <property type="entry name" value="UvrD_C"/>
    <property type="match status" value="2"/>
</dbReference>
<dbReference type="InterPro" id="IPR014016">
    <property type="entry name" value="UvrD-like_ATP-bd"/>
</dbReference>
<evidence type="ECO:0000256" key="4">
    <source>
        <dbReference type="ARBA" id="ARBA00022806"/>
    </source>
</evidence>
<name>A0A374NBA0_9FIRM</name>